<dbReference type="InterPro" id="IPR011642">
    <property type="entry name" value="Gate_dom"/>
</dbReference>
<comment type="caution">
    <text evidence="3">The sequence shown here is derived from an EMBL/GenBank/DDBJ whole genome shotgun (WGS) entry which is preliminary data.</text>
</comment>
<gene>
    <name evidence="3" type="primary">ylbJ</name>
    <name evidence="3" type="ORF">IAB70_00060</name>
</gene>
<sequence>MNQKHHSIQFFTFSLRKNIFSILFVLFTICLVLFSRENLSAAKSGLMLWANNVVPALFPFFIATELLTYTNLIPFLGKLLKRWMRPIFNVPGEGSFALLMGIISGYPIGAKIVTKFREDGTCTKEECERLLAFTNNSGPLFIIGTVGISLFADTTLGILLLFTHILACLTTGFLFRFWKKNDFTYLKMEKSTISKTLPQKSVSLSNLGEVISNSITSSISTILMIGGFIVLFSVILSVLTQSHVIHLLGSFISPIFNFFHIDPSFADPFINGIFELTNGVKQVASIPCKFLSVNIVLTSFLLGFGGFSVLLQVFSIISKTDLSIFPYFIGKLLQGLFAALYTYLLYTNIPFINLDLAQSSSIFFSPTILFYLFIGVVIITLFIRKVASQSHRLRKLNLVASEKSNNFSYELKKKKSK</sequence>
<accession>A0A9D1LZX0</accession>
<keyword evidence="1" id="KW-1133">Transmembrane helix</keyword>
<name>A0A9D1LZX0_9FIRM</name>
<evidence type="ECO:0000256" key="1">
    <source>
        <dbReference type="SAM" id="Phobius"/>
    </source>
</evidence>
<feature type="transmembrane region" description="Helical" evidence="1">
    <location>
        <begin position="324"/>
        <end position="343"/>
    </location>
</feature>
<protein>
    <submittedName>
        <fullName evidence="3">Sporulation integral membrane protein YlbJ</fullName>
    </submittedName>
</protein>
<feature type="domain" description="Nucleoside transporter/FeoB GTPase Gate" evidence="2">
    <location>
        <begin position="52"/>
        <end position="141"/>
    </location>
</feature>
<proteinExistence type="predicted"/>
<reference evidence="3" key="1">
    <citation type="submission" date="2020-10" db="EMBL/GenBank/DDBJ databases">
        <authorList>
            <person name="Gilroy R."/>
        </authorList>
    </citation>
    <scope>NUCLEOTIDE SEQUENCE</scope>
    <source>
        <strain evidence="3">CHK195-15760</strain>
    </source>
</reference>
<feature type="transmembrane region" description="Helical" evidence="1">
    <location>
        <begin position="87"/>
        <end position="109"/>
    </location>
</feature>
<organism evidence="3 4">
    <name type="scientific">Candidatus Merdicola faecigallinarum</name>
    <dbReference type="NCBI Taxonomy" id="2840862"/>
    <lineage>
        <taxon>Bacteria</taxon>
        <taxon>Bacillati</taxon>
        <taxon>Bacillota</taxon>
        <taxon>Clostridia</taxon>
        <taxon>Candidatus Merdicola</taxon>
    </lineage>
</organism>
<feature type="transmembrane region" description="Helical" evidence="1">
    <location>
        <begin position="363"/>
        <end position="383"/>
    </location>
</feature>
<evidence type="ECO:0000313" key="4">
    <source>
        <dbReference type="Proteomes" id="UP000824093"/>
    </source>
</evidence>
<dbReference type="InterPro" id="IPR014226">
    <property type="entry name" value="Spore_IM_YlbJ"/>
</dbReference>
<feature type="transmembrane region" description="Helical" evidence="1">
    <location>
        <begin position="15"/>
        <end position="34"/>
    </location>
</feature>
<dbReference type="NCBIfam" id="TIGR02871">
    <property type="entry name" value="spore_ylbJ"/>
    <property type="match status" value="1"/>
</dbReference>
<keyword evidence="1" id="KW-0472">Membrane</keyword>
<keyword evidence="1" id="KW-0812">Transmembrane</keyword>
<feature type="transmembrane region" description="Helical" evidence="1">
    <location>
        <begin position="46"/>
        <end position="67"/>
    </location>
</feature>
<reference evidence="3" key="2">
    <citation type="journal article" date="2021" name="PeerJ">
        <title>Extensive microbial diversity within the chicken gut microbiome revealed by metagenomics and culture.</title>
        <authorList>
            <person name="Gilroy R."/>
            <person name="Ravi A."/>
            <person name="Getino M."/>
            <person name="Pursley I."/>
            <person name="Horton D.L."/>
            <person name="Alikhan N.F."/>
            <person name="Baker D."/>
            <person name="Gharbi K."/>
            <person name="Hall N."/>
            <person name="Watson M."/>
            <person name="Adriaenssens E.M."/>
            <person name="Foster-Nyarko E."/>
            <person name="Jarju S."/>
            <person name="Secka A."/>
            <person name="Antonio M."/>
            <person name="Oren A."/>
            <person name="Chaudhuri R.R."/>
            <person name="La Ragione R."/>
            <person name="Hildebrand F."/>
            <person name="Pallen M.J."/>
        </authorList>
    </citation>
    <scope>NUCLEOTIDE SEQUENCE</scope>
    <source>
        <strain evidence="3">CHK195-15760</strain>
    </source>
</reference>
<evidence type="ECO:0000259" key="2">
    <source>
        <dbReference type="Pfam" id="PF07670"/>
    </source>
</evidence>
<dbReference type="EMBL" id="DVNH01000001">
    <property type="protein sequence ID" value="HIU51018.1"/>
    <property type="molecule type" value="Genomic_DNA"/>
</dbReference>
<dbReference type="AlphaFoldDB" id="A0A9D1LZX0"/>
<dbReference type="Pfam" id="PF07670">
    <property type="entry name" value="Gate"/>
    <property type="match status" value="1"/>
</dbReference>
<dbReference type="Proteomes" id="UP000824093">
    <property type="component" value="Unassembled WGS sequence"/>
</dbReference>
<feature type="transmembrane region" description="Helical" evidence="1">
    <location>
        <begin position="221"/>
        <end position="240"/>
    </location>
</feature>
<feature type="transmembrane region" description="Helical" evidence="1">
    <location>
        <begin position="295"/>
        <end position="317"/>
    </location>
</feature>
<feature type="transmembrane region" description="Helical" evidence="1">
    <location>
        <begin position="130"/>
        <end position="152"/>
    </location>
</feature>
<feature type="transmembrane region" description="Helical" evidence="1">
    <location>
        <begin position="158"/>
        <end position="178"/>
    </location>
</feature>
<evidence type="ECO:0000313" key="3">
    <source>
        <dbReference type="EMBL" id="HIU51018.1"/>
    </source>
</evidence>